<dbReference type="PROSITE" id="PS50929">
    <property type="entry name" value="ABC_TM1F"/>
    <property type="match status" value="1"/>
</dbReference>
<keyword evidence="5 7" id="KW-1133">Transmembrane helix</keyword>
<keyword evidence="3" id="KW-0547">Nucleotide-binding</keyword>
<keyword evidence="6 7" id="KW-0472">Membrane</keyword>
<dbReference type="Pfam" id="PF00664">
    <property type="entry name" value="ABC_membrane"/>
    <property type="match status" value="1"/>
</dbReference>
<name>A0ABS5CAY4_9BACL</name>
<dbReference type="InterPro" id="IPR039421">
    <property type="entry name" value="Type_1_exporter"/>
</dbReference>
<dbReference type="PROSITE" id="PS00211">
    <property type="entry name" value="ABC_TRANSPORTER_1"/>
    <property type="match status" value="1"/>
</dbReference>
<comment type="subcellular location">
    <subcellularLocation>
        <location evidence="1">Cell membrane</location>
        <topology evidence="1">Multi-pass membrane protein</topology>
    </subcellularLocation>
</comment>
<keyword evidence="4 10" id="KW-0067">ATP-binding</keyword>
<reference evidence="10 11" key="1">
    <citation type="submission" date="2021-04" db="EMBL/GenBank/DDBJ databases">
        <title>Paenibacillus sp. DLE-14 whole genome sequence.</title>
        <authorList>
            <person name="Ham Y.J."/>
        </authorList>
    </citation>
    <scope>NUCLEOTIDE SEQUENCE [LARGE SCALE GENOMIC DNA]</scope>
    <source>
        <strain evidence="10 11">DLE-14</strain>
    </source>
</reference>
<evidence type="ECO:0000256" key="3">
    <source>
        <dbReference type="ARBA" id="ARBA00022741"/>
    </source>
</evidence>
<dbReference type="PROSITE" id="PS50893">
    <property type="entry name" value="ABC_TRANSPORTER_2"/>
    <property type="match status" value="1"/>
</dbReference>
<evidence type="ECO:0000256" key="7">
    <source>
        <dbReference type="SAM" id="Phobius"/>
    </source>
</evidence>
<dbReference type="Proteomes" id="UP000673394">
    <property type="component" value="Unassembled WGS sequence"/>
</dbReference>
<dbReference type="InterPro" id="IPR003593">
    <property type="entry name" value="AAA+_ATPase"/>
</dbReference>
<accession>A0ABS5CAY4</accession>
<organism evidence="10 11">
    <name type="scientific">Paenibacillus lignilyticus</name>
    <dbReference type="NCBI Taxonomy" id="1172615"/>
    <lineage>
        <taxon>Bacteria</taxon>
        <taxon>Bacillati</taxon>
        <taxon>Bacillota</taxon>
        <taxon>Bacilli</taxon>
        <taxon>Bacillales</taxon>
        <taxon>Paenibacillaceae</taxon>
        <taxon>Paenibacillus</taxon>
    </lineage>
</organism>
<dbReference type="SUPFAM" id="SSF52540">
    <property type="entry name" value="P-loop containing nucleoside triphosphate hydrolases"/>
    <property type="match status" value="1"/>
</dbReference>
<keyword evidence="11" id="KW-1185">Reference proteome</keyword>
<comment type="caution">
    <text evidence="10">The sequence shown here is derived from an EMBL/GenBank/DDBJ whole genome shotgun (WGS) entry which is preliminary data.</text>
</comment>
<dbReference type="Pfam" id="PF00005">
    <property type="entry name" value="ABC_tran"/>
    <property type="match status" value="1"/>
</dbReference>
<evidence type="ECO:0000256" key="1">
    <source>
        <dbReference type="ARBA" id="ARBA00004651"/>
    </source>
</evidence>
<evidence type="ECO:0000256" key="6">
    <source>
        <dbReference type="ARBA" id="ARBA00023136"/>
    </source>
</evidence>
<evidence type="ECO:0000259" key="8">
    <source>
        <dbReference type="PROSITE" id="PS50893"/>
    </source>
</evidence>
<proteinExistence type="predicted"/>
<dbReference type="PANTHER" id="PTHR24221">
    <property type="entry name" value="ATP-BINDING CASSETTE SUB-FAMILY B"/>
    <property type="match status" value="1"/>
</dbReference>
<protein>
    <submittedName>
        <fullName evidence="10">ABC transporter ATP-binding protein</fullName>
    </submittedName>
</protein>
<dbReference type="SUPFAM" id="SSF90123">
    <property type="entry name" value="ABC transporter transmembrane region"/>
    <property type="match status" value="1"/>
</dbReference>
<evidence type="ECO:0000256" key="5">
    <source>
        <dbReference type="ARBA" id="ARBA00022989"/>
    </source>
</evidence>
<evidence type="ECO:0000256" key="2">
    <source>
        <dbReference type="ARBA" id="ARBA00022692"/>
    </source>
</evidence>
<feature type="domain" description="ABC transporter" evidence="8">
    <location>
        <begin position="349"/>
        <end position="583"/>
    </location>
</feature>
<dbReference type="Gene3D" id="3.40.50.300">
    <property type="entry name" value="P-loop containing nucleotide triphosphate hydrolases"/>
    <property type="match status" value="1"/>
</dbReference>
<feature type="transmembrane region" description="Helical" evidence="7">
    <location>
        <begin position="66"/>
        <end position="87"/>
    </location>
</feature>
<dbReference type="InterPro" id="IPR017871">
    <property type="entry name" value="ABC_transporter-like_CS"/>
</dbReference>
<dbReference type="EMBL" id="JAGKSP010000003">
    <property type="protein sequence ID" value="MBP3963158.1"/>
    <property type="molecule type" value="Genomic_DNA"/>
</dbReference>
<evidence type="ECO:0000313" key="11">
    <source>
        <dbReference type="Proteomes" id="UP000673394"/>
    </source>
</evidence>
<dbReference type="Gene3D" id="1.20.1560.10">
    <property type="entry name" value="ABC transporter type 1, transmembrane domain"/>
    <property type="match status" value="1"/>
</dbReference>
<dbReference type="RefSeq" id="WP_210658040.1">
    <property type="nucleotide sequence ID" value="NZ_JAGKSP010000003.1"/>
</dbReference>
<feature type="domain" description="ABC transmembrane type-1" evidence="9">
    <location>
        <begin position="33"/>
        <end position="314"/>
    </location>
</feature>
<evidence type="ECO:0000259" key="9">
    <source>
        <dbReference type="PROSITE" id="PS50929"/>
    </source>
</evidence>
<evidence type="ECO:0000256" key="4">
    <source>
        <dbReference type="ARBA" id="ARBA00022840"/>
    </source>
</evidence>
<keyword evidence="2 7" id="KW-0812">Transmembrane</keyword>
<dbReference type="SMART" id="SM00382">
    <property type="entry name" value="AAA"/>
    <property type="match status" value="1"/>
</dbReference>
<dbReference type="InterPro" id="IPR027417">
    <property type="entry name" value="P-loop_NTPase"/>
</dbReference>
<feature type="transmembrane region" description="Helical" evidence="7">
    <location>
        <begin position="151"/>
        <end position="169"/>
    </location>
</feature>
<dbReference type="InterPro" id="IPR011527">
    <property type="entry name" value="ABC1_TM_dom"/>
</dbReference>
<evidence type="ECO:0000313" key="10">
    <source>
        <dbReference type="EMBL" id="MBP3963158.1"/>
    </source>
</evidence>
<dbReference type="InterPro" id="IPR003439">
    <property type="entry name" value="ABC_transporter-like_ATP-bd"/>
</dbReference>
<dbReference type="InterPro" id="IPR036640">
    <property type="entry name" value="ABC1_TM_sf"/>
</dbReference>
<sequence length="586" mass="64745">MKTAIDSIRHTVRMMLWSWRFIATWRKSYMGCSLISMLQNAWMSITSAYLIGQTTAHAATGNFDAMLQTIGAVAVIVMLGIIVMTAVNYKAATIKVLGLAQIRKALFAKLTAIPAAKADSQLSGDMSTRISMDAERTADFFGSMMTGDRSLAAIPVSILISTVICIVSQPIIGFMNLLFGLISIYANLACIRREYKWLTKRMEIMSTLTQRMLDMISGIVVVRMFGLTSHLQKKYEGDSSSVYSHALRGARYNALRSSSSSAIQWGAIILTLVSGSYFVYKGVTDLGTVVFIVLLQSQINNDVLLMTNSYRQLQYATISAVRVKEVLDLPDEQIREQTVQPDPFAEHAIDMQGVSVTYESDLPVVKQMSLRVRNGEKLAIVGRSGGGKTTLVKYIMELVEADAGSIRLYGHPRELYSQETVRALIAYVPQNSYLFDGTIRDNIAWGNPGASDDDIWKAITEAGLREVIDRLPDGLTTRVGEYGSQLSGGQRQRIAIARAMVKNAPLLLLDEATSALDGESEELIQQALGRLMEGRTAIVIAHRLSTIRNADRILVMENGEVVEEGKHSHLLVHSGRYAQLYRLQYA</sequence>
<dbReference type="PANTHER" id="PTHR24221:SF654">
    <property type="entry name" value="ATP-BINDING CASSETTE SUB-FAMILY B MEMBER 6"/>
    <property type="match status" value="1"/>
</dbReference>
<gene>
    <name evidence="10" type="ORF">I8J30_10645</name>
</gene>
<dbReference type="GO" id="GO:0005524">
    <property type="term" value="F:ATP binding"/>
    <property type="evidence" value="ECO:0007669"/>
    <property type="project" value="UniProtKB-KW"/>
</dbReference>